<protein>
    <submittedName>
        <fullName evidence="1">Uncharacterized protein</fullName>
    </submittedName>
</protein>
<evidence type="ECO:0000313" key="2">
    <source>
        <dbReference type="Proteomes" id="UP000824533"/>
    </source>
</evidence>
<dbReference type="EMBL" id="CM034414">
    <property type="protein sequence ID" value="KAJ0170174.1"/>
    <property type="molecule type" value="Genomic_DNA"/>
</dbReference>
<dbReference type="Proteomes" id="UP000824533">
    <property type="component" value="Linkage Group LG28"/>
</dbReference>
<proteinExistence type="predicted"/>
<organism evidence="1 2">
    <name type="scientific">Dendrolimus kikuchii</name>
    <dbReference type="NCBI Taxonomy" id="765133"/>
    <lineage>
        <taxon>Eukaryota</taxon>
        <taxon>Metazoa</taxon>
        <taxon>Ecdysozoa</taxon>
        <taxon>Arthropoda</taxon>
        <taxon>Hexapoda</taxon>
        <taxon>Insecta</taxon>
        <taxon>Pterygota</taxon>
        <taxon>Neoptera</taxon>
        <taxon>Endopterygota</taxon>
        <taxon>Lepidoptera</taxon>
        <taxon>Glossata</taxon>
        <taxon>Ditrysia</taxon>
        <taxon>Bombycoidea</taxon>
        <taxon>Lasiocampidae</taxon>
        <taxon>Dendrolimus</taxon>
    </lineage>
</organism>
<keyword evidence="2" id="KW-1185">Reference proteome</keyword>
<reference evidence="1 2" key="1">
    <citation type="journal article" date="2021" name="Front. Genet.">
        <title>Chromosome-Level Genome Assembly Reveals Significant Gene Expansion in the Toll and IMD Signaling Pathways of Dendrolimus kikuchii.</title>
        <authorList>
            <person name="Zhou J."/>
            <person name="Wu P."/>
            <person name="Xiong Z."/>
            <person name="Liu N."/>
            <person name="Zhao N."/>
            <person name="Ji M."/>
            <person name="Qiu Y."/>
            <person name="Yang B."/>
        </authorList>
    </citation>
    <scope>NUCLEOTIDE SEQUENCE [LARGE SCALE GENOMIC DNA]</scope>
    <source>
        <strain evidence="1">Ann1</strain>
    </source>
</reference>
<comment type="caution">
    <text evidence="1">The sequence shown here is derived from an EMBL/GenBank/DDBJ whole genome shotgun (WGS) entry which is preliminary data.</text>
</comment>
<accession>A0ACC1CF22</accession>
<gene>
    <name evidence="1" type="ORF">K1T71_014102</name>
</gene>
<name>A0ACC1CF22_9NEOP</name>
<evidence type="ECO:0000313" key="1">
    <source>
        <dbReference type="EMBL" id="KAJ0170174.1"/>
    </source>
</evidence>
<sequence length="132" mass="14596">MAPPKVAKKPAKTMEKPISKPIVKPKNKKKKNYTSFSVFIYKLLKNLAPDIGISKPSMQIMNNFVNDYLEKIALEASRLVLHGKKNTLSSREISSAIKLLLPGELAKHANIEGTKALKSFFDSKAKESVGTV</sequence>